<evidence type="ECO:0000313" key="3">
    <source>
        <dbReference type="Proteomes" id="UP000521199"/>
    </source>
</evidence>
<proteinExistence type="predicted"/>
<dbReference type="RefSeq" id="WP_183959830.1">
    <property type="nucleotide sequence ID" value="NZ_JACHHP010000001.1"/>
</dbReference>
<name>A0A7W8D5Y6_9GAMM</name>
<evidence type="ECO:0000256" key="1">
    <source>
        <dbReference type="SAM" id="MobiDB-lite"/>
    </source>
</evidence>
<dbReference type="AlphaFoldDB" id="A0A7W8D5Y6"/>
<gene>
    <name evidence="2" type="ORF">HNQ52_000833</name>
</gene>
<dbReference type="Proteomes" id="UP000521199">
    <property type="component" value="Unassembled WGS sequence"/>
</dbReference>
<accession>A0A7W8D5Y6</accession>
<keyword evidence="3" id="KW-1185">Reference proteome</keyword>
<dbReference type="EMBL" id="JACHHP010000001">
    <property type="protein sequence ID" value="MBB5207317.1"/>
    <property type="molecule type" value="Genomic_DNA"/>
</dbReference>
<organism evidence="2 3">
    <name type="scientific">Chiayiivirga flava</name>
    <dbReference type="NCBI Taxonomy" id="659595"/>
    <lineage>
        <taxon>Bacteria</taxon>
        <taxon>Pseudomonadati</taxon>
        <taxon>Pseudomonadota</taxon>
        <taxon>Gammaproteobacteria</taxon>
        <taxon>Lysobacterales</taxon>
        <taxon>Lysobacteraceae</taxon>
        <taxon>Chiayiivirga</taxon>
    </lineage>
</organism>
<protein>
    <submittedName>
        <fullName evidence="2">Uncharacterized protein</fullName>
    </submittedName>
</protein>
<comment type="caution">
    <text evidence="2">The sequence shown here is derived from an EMBL/GenBank/DDBJ whole genome shotgun (WGS) entry which is preliminary data.</text>
</comment>
<sequence length="430" mass="46373">MTKPPKFLAVVGATEETIAHLRLLLRMGGTRLQHDWTWGGEHEADFIVVEPGSLAADATQTRCQAGGIPFAVLAEPDALVVQGMVLRRPLKLDQIVAVFNAAGASSTAAAPVQSFGDDFYTRQIEETIPTGRSDADVWDAAEPAAASAPVVREAPVQDLDHMLYGDPLAEPVELGPLVGDDTQVDETEGRTARSDHRRDDARERMAASLVGVSTVDADPIPRPSGAAVGGTAARRLKDDAPRPLLDFLQEDAVASPVQLRLDEAPAITLDPLRRQFHAAGQLGELAPYVEHGIPADRVAGVAGVELARVRLTEPARGYDELRWLTALLRSGGTLHSRLDPGGTYLVREPLLLDPDFYRHGPITAAMKVPTRLHEIARMSGASMVDVFDVVNAYDSIGRLEWSPRPPRAAPEPEKAPASALSRLKWPFGRK</sequence>
<feature type="compositionally biased region" description="Basic and acidic residues" evidence="1">
    <location>
        <begin position="187"/>
        <end position="200"/>
    </location>
</feature>
<feature type="region of interest" description="Disordered" evidence="1">
    <location>
        <begin position="176"/>
        <end position="200"/>
    </location>
</feature>
<reference evidence="2 3" key="1">
    <citation type="submission" date="2020-08" db="EMBL/GenBank/DDBJ databases">
        <title>Genomic Encyclopedia of Type Strains, Phase IV (KMG-IV): sequencing the most valuable type-strain genomes for metagenomic binning, comparative biology and taxonomic classification.</title>
        <authorList>
            <person name="Goeker M."/>
        </authorList>
    </citation>
    <scope>NUCLEOTIDE SEQUENCE [LARGE SCALE GENOMIC DNA]</scope>
    <source>
        <strain evidence="2 3">DSM 24163</strain>
    </source>
</reference>
<evidence type="ECO:0000313" key="2">
    <source>
        <dbReference type="EMBL" id="MBB5207317.1"/>
    </source>
</evidence>